<keyword evidence="2" id="KW-1185">Reference proteome</keyword>
<reference evidence="1 2" key="1">
    <citation type="submission" date="2023-07" db="EMBL/GenBank/DDBJ databases">
        <title>Sorghum-associated microbial communities from plants grown in Nebraska, USA.</title>
        <authorList>
            <person name="Schachtman D."/>
        </authorList>
    </citation>
    <scope>NUCLEOTIDE SEQUENCE [LARGE SCALE GENOMIC DNA]</scope>
    <source>
        <strain evidence="1 2">DS1027</strain>
    </source>
</reference>
<evidence type="ECO:0000313" key="1">
    <source>
        <dbReference type="EMBL" id="MDR6511665.1"/>
    </source>
</evidence>
<evidence type="ECO:0008006" key="3">
    <source>
        <dbReference type="Google" id="ProtNLM"/>
    </source>
</evidence>
<accession>A0ABU1MMU5</accession>
<dbReference type="Proteomes" id="UP001184150">
    <property type="component" value="Unassembled WGS sequence"/>
</dbReference>
<proteinExistence type="predicted"/>
<comment type="caution">
    <text evidence="1">The sequence shown here is derived from an EMBL/GenBank/DDBJ whole genome shotgun (WGS) entry which is preliminary data.</text>
</comment>
<gene>
    <name evidence="1" type="ORF">J2792_002541</name>
</gene>
<organism evidence="1 2">
    <name type="scientific">Novosphingobium capsulatum</name>
    <dbReference type="NCBI Taxonomy" id="13688"/>
    <lineage>
        <taxon>Bacteria</taxon>
        <taxon>Pseudomonadati</taxon>
        <taxon>Pseudomonadota</taxon>
        <taxon>Alphaproteobacteria</taxon>
        <taxon>Sphingomonadales</taxon>
        <taxon>Sphingomonadaceae</taxon>
        <taxon>Novosphingobium</taxon>
    </lineage>
</organism>
<evidence type="ECO:0000313" key="2">
    <source>
        <dbReference type="Proteomes" id="UP001184150"/>
    </source>
</evidence>
<protein>
    <recommendedName>
        <fullName evidence="3">DUF937 domain-containing protein</fullName>
    </recommendedName>
</protein>
<dbReference type="EMBL" id="JAVDRD010000006">
    <property type="protein sequence ID" value="MDR6511665.1"/>
    <property type="molecule type" value="Genomic_DNA"/>
</dbReference>
<sequence length="139" mass="14001">MARYPCAMGRRMGAPSRGTKAMSVFDSILGQVSSAVDVKNLAAKLGIDPAQAETAIAALAAGHQAKGDTIETAAANTGLDAGLLQQIVGHIGGEGALSQFATILGDHPDALGQVSKFLDKDGDGNPLNDIAGLAKGLFS</sequence>
<name>A0ABU1MMU5_9SPHN</name>